<dbReference type="RefSeq" id="WP_090472305.1">
    <property type="nucleotide sequence ID" value="NZ_FOWF01000054.1"/>
</dbReference>
<name>A0A1I7IKH9_9FIRM</name>
<organism evidence="1 2">
    <name type="scientific">Eubacterium pyruvativorans</name>
    <dbReference type="NCBI Taxonomy" id="155865"/>
    <lineage>
        <taxon>Bacteria</taxon>
        <taxon>Bacillati</taxon>
        <taxon>Bacillota</taxon>
        <taxon>Clostridia</taxon>
        <taxon>Eubacteriales</taxon>
        <taxon>Eubacteriaceae</taxon>
        <taxon>Eubacterium</taxon>
    </lineage>
</organism>
<gene>
    <name evidence="1" type="ORF">SAMN05216508_1515</name>
</gene>
<dbReference type="AlphaFoldDB" id="A0A1I7IKH9"/>
<evidence type="ECO:0000313" key="1">
    <source>
        <dbReference type="EMBL" id="SFU73424.1"/>
    </source>
</evidence>
<accession>A0A1I7IKH9</accession>
<keyword evidence="2" id="KW-1185">Reference proteome</keyword>
<dbReference type="EMBL" id="FPBT01000051">
    <property type="protein sequence ID" value="SFU73424.1"/>
    <property type="molecule type" value="Genomic_DNA"/>
</dbReference>
<evidence type="ECO:0000313" key="2">
    <source>
        <dbReference type="Proteomes" id="UP000198817"/>
    </source>
</evidence>
<sequence length="185" mass="22099">MEKKNSDSLTRFRELIERDNKRINTKKRETERKNLEDWFVYDCPAHEGPEKAKKFTDYGIRYGYDYSKLKNRIIDTVGLKEDITYRYCKNGNEMEALIDEIEELYSSRRKPIIFFSKGENGEMDSLYIRIRHSFAHGNFFKIKDYYYLWNETGKKGRTLKLGSFMALKYGDLKKIYNALATTKNN</sequence>
<reference evidence="1 2" key="1">
    <citation type="submission" date="2016-10" db="EMBL/GenBank/DDBJ databases">
        <authorList>
            <person name="de Groot N.N."/>
        </authorList>
    </citation>
    <scope>NUCLEOTIDE SEQUENCE [LARGE SCALE GENOMIC DNA]</scope>
    <source>
        <strain evidence="1 2">KHGC13</strain>
    </source>
</reference>
<proteinExistence type="predicted"/>
<dbReference type="Proteomes" id="UP000198817">
    <property type="component" value="Unassembled WGS sequence"/>
</dbReference>
<protein>
    <submittedName>
        <fullName evidence="1">Uncharacterized protein</fullName>
    </submittedName>
</protein>
<dbReference type="OrthoDB" id="2087240at2"/>